<sequence length="113" mass="12630">MTECTNLHNCFQNERLMEVVLDGTPLPANVARHVAHCPLCQSTLAQYEELHFKLLSRLYRSQCPSSLQLGFFCAGLLSGAESEAIASHVAQCPLCSLEVLQTQEFLHDVEQIR</sequence>
<protein>
    <submittedName>
        <fullName evidence="1">Uncharacterized protein</fullName>
    </submittedName>
</protein>
<reference evidence="1 2" key="1">
    <citation type="submission" date="2018-06" db="EMBL/GenBank/DDBJ databases">
        <title>Genomic Encyclopedia of Archaeal and Bacterial Type Strains, Phase II (KMG-II): from individual species to whole genera.</title>
        <authorList>
            <person name="Goeker M."/>
        </authorList>
    </citation>
    <scope>NUCLEOTIDE SEQUENCE [LARGE SCALE GENOMIC DNA]</scope>
    <source>
        <strain evidence="1 2">ATCC BAA-1881</strain>
    </source>
</reference>
<evidence type="ECO:0000313" key="1">
    <source>
        <dbReference type="EMBL" id="PZW20815.1"/>
    </source>
</evidence>
<dbReference type="EMBL" id="QKUF01000039">
    <property type="protein sequence ID" value="PZW20815.1"/>
    <property type="molecule type" value="Genomic_DNA"/>
</dbReference>
<accession>A0A326TVK3</accession>
<proteinExistence type="predicted"/>
<gene>
    <name evidence="1" type="ORF">EI42_05821</name>
</gene>
<comment type="caution">
    <text evidence="1">The sequence shown here is derived from an EMBL/GenBank/DDBJ whole genome shotgun (WGS) entry which is preliminary data.</text>
</comment>
<dbReference type="Proteomes" id="UP000248806">
    <property type="component" value="Unassembled WGS sequence"/>
</dbReference>
<keyword evidence="2" id="KW-1185">Reference proteome</keyword>
<name>A0A326TVK3_THEHA</name>
<dbReference type="AlphaFoldDB" id="A0A326TVK3"/>
<organism evidence="1 2">
    <name type="scientific">Thermosporothrix hazakensis</name>
    <dbReference type="NCBI Taxonomy" id="644383"/>
    <lineage>
        <taxon>Bacteria</taxon>
        <taxon>Bacillati</taxon>
        <taxon>Chloroflexota</taxon>
        <taxon>Ktedonobacteria</taxon>
        <taxon>Ktedonobacterales</taxon>
        <taxon>Thermosporotrichaceae</taxon>
        <taxon>Thermosporothrix</taxon>
    </lineage>
</organism>
<evidence type="ECO:0000313" key="2">
    <source>
        <dbReference type="Proteomes" id="UP000248806"/>
    </source>
</evidence>